<dbReference type="PANTHER" id="PTHR24220:SF689">
    <property type="entry name" value="LIPOPROTEIN-RELEASING SYSTEM ATP-BINDING PROTEIN LOLD"/>
    <property type="match status" value="1"/>
</dbReference>
<dbReference type="SMART" id="SM00382">
    <property type="entry name" value="AAA"/>
    <property type="match status" value="1"/>
</dbReference>
<accession>A0A1J5RDN5</accession>
<dbReference type="EC" id="3.6.3.-" evidence="6"/>
<evidence type="ECO:0000313" key="6">
    <source>
        <dbReference type="EMBL" id="OIQ90119.1"/>
    </source>
</evidence>
<keyword evidence="4 6" id="KW-0067">ATP-binding</keyword>
<gene>
    <name evidence="6" type="primary">lolD_15</name>
    <name evidence="6" type="ORF">GALL_279760</name>
</gene>
<evidence type="ECO:0000256" key="2">
    <source>
        <dbReference type="ARBA" id="ARBA00022448"/>
    </source>
</evidence>
<dbReference type="EMBL" id="MLJW01000303">
    <property type="protein sequence ID" value="OIQ90119.1"/>
    <property type="molecule type" value="Genomic_DNA"/>
</dbReference>
<dbReference type="InterPro" id="IPR017871">
    <property type="entry name" value="ABC_transporter-like_CS"/>
</dbReference>
<evidence type="ECO:0000256" key="4">
    <source>
        <dbReference type="ARBA" id="ARBA00022840"/>
    </source>
</evidence>
<dbReference type="CDD" id="cd03255">
    <property type="entry name" value="ABC_MJ0796_LolCDE_FtsE"/>
    <property type="match status" value="1"/>
</dbReference>
<dbReference type="GO" id="GO:0005886">
    <property type="term" value="C:plasma membrane"/>
    <property type="evidence" value="ECO:0007669"/>
    <property type="project" value="TreeGrafter"/>
</dbReference>
<dbReference type="Pfam" id="PF00005">
    <property type="entry name" value="ABC_tran"/>
    <property type="match status" value="1"/>
</dbReference>
<sequence>MPSTDPHAAIVAQHLGKTVSDAQGALTLLDDVSLSVARASSLAIVGPSGSGKSTLLGLLAGLDRPTSGKVWIEGVDLFALNEDGRAALRAGRLGFVFQNFQLIAHLNALENVMLAMDIAGRGGAVRSEAQAMLERVGLEGRLRHMPATLSGGEQQRVALARAFATRPSLLLADEPTGNLDAVTGQRIIDLLFGLQREQGTTLVLVTHDMQLASRCDAVVELRAGRLHIPASTPPSSETVSEVAI</sequence>
<protein>
    <submittedName>
        <fullName evidence="6">Lipoprotein-releasing system ATP-binding protein LolD</fullName>
        <ecNumber evidence="6">3.6.3.-</ecNumber>
    </submittedName>
</protein>
<evidence type="ECO:0000256" key="3">
    <source>
        <dbReference type="ARBA" id="ARBA00022741"/>
    </source>
</evidence>
<proteinExistence type="inferred from homology"/>
<dbReference type="Gene3D" id="3.40.50.300">
    <property type="entry name" value="P-loop containing nucleotide triphosphate hydrolases"/>
    <property type="match status" value="1"/>
</dbReference>
<organism evidence="6">
    <name type="scientific">mine drainage metagenome</name>
    <dbReference type="NCBI Taxonomy" id="410659"/>
    <lineage>
        <taxon>unclassified sequences</taxon>
        <taxon>metagenomes</taxon>
        <taxon>ecological metagenomes</taxon>
    </lineage>
</organism>
<dbReference type="GO" id="GO:0022857">
    <property type="term" value="F:transmembrane transporter activity"/>
    <property type="evidence" value="ECO:0007669"/>
    <property type="project" value="TreeGrafter"/>
</dbReference>
<dbReference type="InterPro" id="IPR003593">
    <property type="entry name" value="AAA+_ATPase"/>
</dbReference>
<dbReference type="PROSITE" id="PS50893">
    <property type="entry name" value="ABC_TRANSPORTER_2"/>
    <property type="match status" value="1"/>
</dbReference>
<keyword evidence="6" id="KW-0378">Hydrolase</keyword>
<reference evidence="6" key="1">
    <citation type="submission" date="2016-10" db="EMBL/GenBank/DDBJ databases">
        <title>Sequence of Gallionella enrichment culture.</title>
        <authorList>
            <person name="Poehlein A."/>
            <person name="Muehling M."/>
            <person name="Daniel R."/>
        </authorList>
    </citation>
    <scope>NUCLEOTIDE SEQUENCE</scope>
</reference>
<dbReference type="FunFam" id="3.40.50.300:FF:000032">
    <property type="entry name" value="Export ABC transporter ATP-binding protein"/>
    <property type="match status" value="1"/>
</dbReference>
<keyword evidence="6" id="KW-0449">Lipoprotein</keyword>
<evidence type="ECO:0000259" key="5">
    <source>
        <dbReference type="PROSITE" id="PS50893"/>
    </source>
</evidence>
<dbReference type="GO" id="GO:0098796">
    <property type="term" value="C:membrane protein complex"/>
    <property type="evidence" value="ECO:0007669"/>
    <property type="project" value="UniProtKB-ARBA"/>
</dbReference>
<name>A0A1J5RDN5_9ZZZZ</name>
<dbReference type="PANTHER" id="PTHR24220">
    <property type="entry name" value="IMPORT ATP-BINDING PROTEIN"/>
    <property type="match status" value="1"/>
</dbReference>
<dbReference type="InterPro" id="IPR017911">
    <property type="entry name" value="MacB-like_ATP-bd"/>
</dbReference>
<keyword evidence="3" id="KW-0547">Nucleotide-binding</keyword>
<dbReference type="GO" id="GO:0005524">
    <property type="term" value="F:ATP binding"/>
    <property type="evidence" value="ECO:0007669"/>
    <property type="project" value="UniProtKB-KW"/>
</dbReference>
<dbReference type="AlphaFoldDB" id="A0A1J5RDN5"/>
<keyword evidence="2" id="KW-0813">Transport</keyword>
<dbReference type="InterPro" id="IPR027417">
    <property type="entry name" value="P-loop_NTPase"/>
</dbReference>
<comment type="caution">
    <text evidence="6">The sequence shown here is derived from an EMBL/GenBank/DDBJ whole genome shotgun (WGS) entry which is preliminary data.</text>
</comment>
<dbReference type="InterPro" id="IPR003439">
    <property type="entry name" value="ABC_transporter-like_ATP-bd"/>
</dbReference>
<dbReference type="InterPro" id="IPR015854">
    <property type="entry name" value="ABC_transpr_LolD-like"/>
</dbReference>
<feature type="domain" description="ABC transporter" evidence="5">
    <location>
        <begin position="10"/>
        <end position="242"/>
    </location>
</feature>
<dbReference type="PROSITE" id="PS00211">
    <property type="entry name" value="ABC_TRANSPORTER_1"/>
    <property type="match status" value="1"/>
</dbReference>
<comment type="similarity">
    <text evidence="1">Belongs to the ABC transporter superfamily.</text>
</comment>
<dbReference type="SUPFAM" id="SSF52540">
    <property type="entry name" value="P-loop containing nucleoside triphosphate hydrolases"/>
    <property type="match status" value="1"/>
</dbReference>
<dbReference type="GO" id="GO:0016887">
    <property type="term" value="F:ATP hydrolysis activity"/>
    <property type="evidence" value="ECO:0007669"/>
    <property type="project" value="InterPro"/>
</dbReference>
<evidence type="ECO:0000256" key="1">
    <source>
        <dbReference type="ARBA" id="ARBA00005417"/>
    </source>
</evidence>